<dbReference type="STRING" id="2903.R1D158"/>
<dbReference type="PANTHER" id="PTHR14614:SF132">
    <property type="entry name" value="PROTEIN-LYSINE METHYLTRANSFERASE C42C1.13"/>
    <property type="match status" value="1"/>
</dbReference>
<dbReference type="RefSeq" id="XP_005756960.1">
    <property type="nucleotide sequence ID" value="XM_005756903.1"/>
</dbReference>
<dbReference type="eggNOG" id="KOG2793">
    <property type="taxonomic scope" value="Eukaryota"/>
</dbReference>
<name>A0A0D3HZU6_EMIH1</name>
<keyword evidence="2" id="KW-1185">Reference proteome</keyword>
<dbReference type="InterPro" id="IPR019410">
    <property type="entry name" value="Methyltransf_16"/>
</dbReference>
<dbReference type="PANTHER" id="PTHR14614">
    <property type="entry name" value="HEPATOCELLULAR CARCINOMA-ASSOCIATED ANTIGEN"/>
    <property type="match status" value="1"/>
</dbReference>
<dbReference type="GeneID" id="17250717"/>
<evidence type="ECO:0000313" key="2">
    <source>
        <dbReference type="Proteomes" id="UP000013827"/>
    </source>
</evidence>
<dbReference type="KEGG" id="ehx:EMIHUDRAFT_221015"/>
<reference evidence="1" key="2">
    <citation type="submission" date="2024-10" db="UniProtKB">
        <authorList>
            <consortium name="EnsemblProtists"/>
        </authorList>
    </citation>
    <scope>IDENTIFICATION</scope>
</reference>
<dbReference type="EnsemblProtists" id="EOD04531">
    <property type="protein sequence ID" value="EOD04531"/>
    <property type="gene ID" value="EMIHUDRAFT_221015"/>
</dbReference>
<proteinExistence type="predicted"/>
<evidence type="ECO:0000313" key="1">
    <source>
        <dbReference type="EnsemblProtists" id="EOD04531"/>
    </source>
</evidence>
<accession>A0A0D3HZU6</accession>
<dbReference type="AlphaFoldDB" id="A0A0D3HZU6"/>
<reference evidence="2" key="1">
    <citation type="journal article" date="2013" name="Nature">
        <title>Pan genome of the phytoplankton Emiliania underpins its global distribution.</title>
        <authorList>
            <person name="Read B.A."/>
            <person name="Kegel J."/>
            <person name="Klute M.J."/>
            <person name="Kuo A."/>
            <person name="Lefebvre S.C."/>
            <person name="Maumus F."/>
            <person name="Mayer C."/>
            <person name="Miller J."/>
            <person name="Monier A."/>
            <person name="Salamov A."/>
            <person name="Young J."/>
            <person name="Aguilar M."/>
            <person name="Claverie J.M."/>
            <person name="Frickenhaus S."/>
            <person name="Gonzalez K."/>
            <person name="Herman E.K."/>
            <person name="Lin Y.C."/>
            <person name="Napier J."/>
            <person name="Ogata H."/>
            <person name="Sarno A.F."/>
            <person name="Shmutz J."/>
            <person name="Schroeder D."/>
            <person name="de Vargas C."/>
            <person name="Verret F."/>
            <person name="von Dassow P."/>
            <person name="Valentin K."/>
            <person name="Van de Peer Y."/>
            <person name="Wheeler G."/>
            <person name="Dacks J.B."/>
            <person name="Delwiche C.F."/>
            <person name="Dyhrman S.T."/>
            <person name="Glockner G."/>
            <person name="John U."/>
            <person name="Richards T."/>
            <person name="Worden A.Z."/>
            <person name="Zhang X."/>
            <person name="Grigoriev I.V."/>
            <person name="Allen A.E."/>
            <person name="Bidle K."/>
            <person name="Borodovsky M."/>
            <person name="Bowler C."/>
            <person name="Brownlee C."/>
            <person name="Cock J.M."/>
            <person name="Elias M."/>
            <person name="Gladyshev V.N."/>
            <person name="Groth M."/>
            <person name="Guda C."/>
            <person name="Hadaegh A."/>
            <person name="Iglesias-Rodriguez M.D."/>
            <person name="Jenkins J."/>
            <person name="Jones B.M."/>
            <person name="Lawson T."/>
            <person name="Leese F."/>
            <person name="Lindquist E."/>
            <person name="Lobanov A."/>
            <person name="Lomsadze A."/>
            <person name="Malik S.B."/>
            <person name="Marsh M.E."/>
            <person name="Mackinder L."/>
            <person name="Mock T."/>
            <person name="Mueller-Roeber B."/>
            <person name="Pagarete A."/>
            <person name="Parker M."/>
            <person name="Probert I."/>
            <person name="Quesneville H."/>
            <person name="Raines C."/>
            <person name="Rensing S.A."/>
            <person name="Riano-Pachon D.M."/>
            <person name="Richier S."/>
            <person name="Rokitta S."/>
            <person name="Shiraiwa Y."/>
            <person name="Soanes D.M."/>
            <person name="van der Giezen M."/>
            <person name="Wahlund T.M."/>
            <person name="Williams B."/>
            <person name="Wilson W."/>
            <person name="Wolfe G."/>
            <person name="Wurch L.L."/>
        </authorList>
    </citation>
    <scope>NUCLEOTIDE SEQUENCE</scope>
</reference>
<dbReference type="Proteomes" id="UP000013827">
    <property type="component" value="Unassembled WGS sequence"/>
</dbReference>
<dbReference type="Gene3D" id="3.40.50.150">
    <property type="entry name" value="Vaccinia Virus protein VP39"/>
    <property type="match status" value="1"/>
</dbReference>
<dbReference type="PaxDb" id="2903-EOD04531"/>
<dbReference type="HOGENOM" id="CLU_1613880_0_0_1"/>
<dbReference type="SUPFAM" id="SSF53335">
    <property type="entry name" value="S-adenosyl-L-methionine-dependent methyltransferases"/>
    <property type="match status" value="1"/>
</dbReference>
<organism evidence="1 2">
    <name type="scientific">Emiliania huxleyi (strain CCMP1516)</name>
    <dbReference type="NCBI Taxonomy" id="280463"/>
    <lineage>
        <taxon>Eukaryota</taxon>
        <taxon>Haptista</taxon>
        <taxon>Haptophyta</taxon>
        <taxon>Prymnesiophyceae</taxon>
        <taxon>Isochrysidales</taxon>
        <taxon>Noelaerhabdaceae</taxon>
        <taxon>Emiliania</taxon>
    </lineage>
</organism>
<dbReference type="InterPro" id="IPR029063">
    <property type="entry name" value="SAM-dependent_MTases_sf"/>
</dbReference>
<dbReference type="Pfam" id="PF10294">
    <property type="entry name" value="Methyltransf_16"/>
    <property type="match status" value="1"/>
</dbReference>
<sequence>MKRARSSLVEHAECKTTTVEDLRFGTGGRVWNTARALVGHLAEHPALISEKRRIIELGSGTGLIGIACGMLLSAHTGVDGPRVTVTDMESVMPFLRENIESNGVVGAVEAAPLLWGTDVSDFGAPVDAVLMADVAYTDAYAELAATLASLCGPETLVLHCYTTRK</sequence>
<protein>
    <submittedName>
        <fullName evidence="1">Uncharacterized protein</fullName>
    </submittedName>
</protein>